<feature type="coiled-coil region" evidence="3">
    <location>
        <begin position="425"/>
        <end position="459"/>
    </location>
</feature>
<dbReference type="GO" id="GO:0005096">
    <property type="term" value="F:GTPase activator activity"/>
    <property type="evidence" value="ECO:0007669"/>
    <property type="project" value="UniProtKB-KW"/>
</dbReference>
<dbReference type="SMART" id="SM00164">
    <property type="entry name" value="TBC"/>
    <property type="match status" value="1"/>
</dbReference>
<evidence type="ECO:0000313" key="7">
    <source>
        <dbReference type="EMBL" id="KAL2093229.1"/>
    </source>
</evidence>
<evidence type="ECO:0000313" key="8">
    <source>
        <dbReference type="Proteomes" id="UP001591681"/>
    </source>
</evidence>
<dbReference type="FunFam" id="1.10.8.270:FF:000014">
    <property type="entry name" value="Putative TBC1 domain family member 2B"/>
    <property type="match status" value="1"/>
</dbReference>
<feature type="region of interest" description="Disordered" evidence="4">
    <location>
        <begin position="480"/>
        <end position="500"/>
    </location>
</feature>
<dbReference type="FunFam" id="1.10.472.80:FF:000018">
    <property type="entry name" value="TBC1 domain family member 2B"/>
    <property type="match status" value="1"/>
</dbReference>
<dbReference type="SUPFAM" id="SSF47923">
    <property type="entry name" value="Ypt/Rab-GAP domain of gyp1p"/>
    <property type="match status" value="2"/>
</dbReference>
<keyword evidence="8" id="KW-1185">Reference proteome</keyword>
<dbReference type="CDD" id="cd01265">
    <property type="entry name" value="PH_TBC1D2A"/>
    <property type="match status" value="1"/>
</dbReference>
<evidence type="ECO:0000256" key="4">
    <source>
        <dbReference type="SAM" id="MobiDB-lite"/>
    </source>
</evidence>
<dbReference type="Pfam" id="PF00169">
    <property type="entry name" value="PH"/>
    <property type="match status" value="1"/>
</dbReference>
<keyword evidence="2 3" id="KW-0175">Coiled coil</keyword>
<keyword evidence="1" id="KW-0343">GTPase activation</keyword>
<dbReference type="PROSITE" id="PS50086">
    <property type="entry name" value="TBC_RABGAP"/>
    <property type="match status" value="1"/>
</dbReference>
<dbReference type="Gene3D" id="1.10.8.270">
    <property type="entry name" value="putative rabgap domain of human tbc1 domain family member 14 like domains"/>
    <property type="match status" value="1"/>
</dbReference>
<dbReference type="Gene3D" id="2.30.29.30">
    <property type="entry name" value="Pleckstrin-homology domain (PH domain)/Phosphotyrosine-binding domain (PTB)"/>
    <property type="match status" value="1"/>
</dbReference>
<dbReference type="AlphaFoldDB" id="A0ABD1K275"/>
<protein>
    <recommendedName>
        <fullName evidence="9">TBC1 domain family member 2B</fullName>
    </recommendedName>
</protein>
<dbReference type="InterPro" id="IPR050302">
    <property type="entry name" value="Rab_GAP_TBC_domain"/>
</dbReference>
<feature type="domain" description="Rab-GAP TBC" evidence="6">
    <location>
        <begin position="674"/>
        <end position="868"/>
    </location>
</feature>
<evidence type="ECO:0000259" key="6">
    <source>
        <dbReference type="PROSITE" id="PS50086"/>
    </source>
</evidence>
<dbReference type="InterPro" id="IPR001849">
    <property type="entry name" value="PH_domain"/>
</dbReference>
<feature type="compositionally biased region" description="Low complexity" evidence="4">
    <location>
        <begin position="326"/>
        <end position="336"/>
    </location>
</feature>
<dbReference type="PANTHER" id="PTHR47219:SF20">
    <property type="entry name" value="TBC1 DOMAIN FAMILY MEMBER 2B"/>
    <property type="match status" value="1"/>
</dbReference>
<proteinExistence type="predicted"/>
<evidence type="ECO:0000259" key="5">
    <source>
        <dbReference type="PROSITE" id="PS50003"/>
    </source>
</evidence>
<dbReference type="EMBL" id="JBHFQA010000009">
    <property type="protein sequence ID" value="KAL2093229.1"/>
    <property type="molecule type" value="Genomic_DNA"/>
</dbReference>
<evidence type="ECO:0000256" key="1">
    <source>
        <dbReference type="ARBA" id="ARBA00022468"/>
    </source>
</evidence>
<evidence type="ECO:0000256" key="2">
    <source>
        <dbReference type="ARBA" id="ARBA00023054"/>
    </source>
</evidence>
<dbReference type="SUPFAM" id="SSF50729">
    <property type="entry name" value="PH domain-like"/>
    <property type="match status" value="1"/>
</dbReference>
<feature type="domain" description="PH" evidence="5">
    <location>
        <begin position="48"/>
        <end position="145"/>
    </location>
</feature>
<dbReference type="SMART" id="SM00233">
    <property type="entry name" value="PH"/>
    <property type="match status" value="1"/>
</dbReference>
<dbReference type="Gene3D" id="1.10.472.80">
    <property type="entry name" value="Ypt/Rab-GAP domain of gyp1p, domain 3"/>
    <property type="match status" value="1"/>
</dbReference>
<dbReference type="Proteomes" id="UP001591681">
    <property type="component" value="Unassembled WGS sequence"/>
</dbReference>
<dbReference type="InterPro" id="IPR011993">
    <property type="entry name" value="PH-like_dom_sf"/>
</dbReference>
<feature type="coiled-coil region" evidence="3">
    <location>
        <begin position="345"/>
        <end position="379"/>
    </location>
</feature>
<sequence>MHPFNICKKVPGKMHEEDGGQADPSRNSRILAAKSLDVAELDTSKEETPKLCGYLNKLAGKGPLRGFKTRWFVYDPRKCYLYYFKSPQDALPLGHIEIADACFSYDVEGEEGQFEIRTAGKEFLLKAPNKQVMQYWLQQLQQKRWDFCNTRGAGTVRDSWSSPTTLYPLTGLVAKDTGPVAGVLCEKLTESMESVRNDFAVETDTNGMVGVQSARQPTAPLTPALNSLKNWGSELRNSMSHLRQRGSENRRSVFYTASQQSANEDWEMLEHPAKDLPEHKPPTEPSRRESPSHIHRHSIGSAFTFDFGRSTGRPKRPFLRDGLLGSARSSRSAESSPVECNGSKSTELQLRLHSQQEELSQLQEEQTRLREELAGQKELVRLLQQTLRGTQCERRPAPPPPAAGGDNGQAQAQAEAIRQEREGHIQALCGHMERLALEKESLQQELKTLKNKVGEINEQLGMLMETIQAKDEVIIKLSQQGGDEAGSTGEAGSPTGNRDQQELSTLKDSLEGYKSQNNFLNKEILELTVLRRNAESREKAIEAKYTALEAKLCQVESKYLVLLQEVKTPVGATSEVITRLLEDALEVESGDQPEQTLLKPHTVSEYDIYGFKTLPEEEDEEEKLVAKVRALDLKKLSLTDQEVSVSVKWDNYLAGTMNREMARSPELKALVRSGVPHVHRPRVWRWCVWLHMRKFRECLAEDYYRGLLSLAREKQNPASKQIELDLLRTLPNNKHYASPSSDGIQKLRNVLLAFSWRNPDIGYCQGLNRLVAIALLYLEEEDAFWCLTAIVEVFMPRDYYTKTLLGSQVDQRVFKDLMSEKLPRLHAHFEQYKVDFSLITFNWFLVVFVDSVVSDILFKIWDAFLYEGPKIIFRFALALFKYKEEEFLKLQDSMAIFKYLRYFTRTILDARKLMNMAFVDMNPFPLRQIQNRRMFHLEKVRLELTELEAIRQTFLREREISQQGRNGLSDDEEDN</sequence>
<dbReference type="GO" id="GO:0031410">
    <property type="term" value="C:cytoplasmic vesicle"/>
    <property type="evidence" value="ECO:0007669"/>
    <property type="project" value="UniProtKB-ARBA"/>
</dbReference>
<organism evidence="7 8">
    <name type="scientific">Coilia grayii</name>
    <name type="common">Gray's grenadier anchovy</name>
    <dbReference type="NCBI Taxonomy" id="363190"/>
    <lineage>
        <taxon>Eukaryota</taxon>
        <taxon>Metazoa</taxon>
        <taxon>Chordata</taxon>
        <taxon>Craniata</taxon>
        <taxon>Vertebrata</taxon>
        <taxon>Euteleostomi</taxon>
        <taxon>Actinopterygii</taxon>
        <taxon>Neopterygii</taxon>
        <taxon>Teleostei</taxon>
        <taxon>Clupei</taxon>
        <taxon>Clupeiformes</taxon>
        <taxon>Clupeoidei</taxon>
        <taxon>Engraulidae</taxon>
        <taxon>Coilinae</taxon>
        <taxon>Coilia</taxon>
    </lineage>
</organism>
<dbReference type="InterPro" id="IPR035969">
    <property type="entry name" value="Rab-GAP_TBC_sf"/>
</dbReference>
<feature type="region of interest" description="Disordered" evidence="4">
    <location>
        <begin position="274"/>
        <end position="345"/>
    </location>
</feature>
<feature type="compositionally biased region" description="Basic and acidic residues" evidence="4">
    <location>
        <begin position="274"/>
        <end position="292"/>
    </location>
</feature>
<dbReference type="PROSITE" id="PS50003">
    <property type="entry name" value="PH_DOMAIN"/>
    <property type="match status" value="1"/>
</dbReference>
<dbReference type="InterPro" id="IPR000195">
    <property type="entry name" value="Rab-GAP-TBC_dom"/>
</dbReference>
<dbReference type="Pfam" id="PF00566">
    <property type="entry name" value="RabGAP-TBC"/>
    <property type="match status" value="1"/>
</dbReference>
<feature type="region of interest" description="Disordered" evidence="4">
    <location>
        <begin position="389"/>
        <end position="414"/>
    </location>
</feature>
<feature type="coiled-coil region" evidence="3">
    <location>
        <begin position="503"/>
        <end position="551"/>
    </location>
</feature>
<accession>A0ABD1K275</accession>
<gene>
    <name evidence="7" type="ORF">ACEWY4_010541</name>
</gene>
<dbReference type="FunFam" id="2.30.29.30:FF:000248">
    <property type="entry name" value="TBC1 domain family member 2A isoform X1"/>
    <property type="match status" value="1"/>
</dbReference>
<name>A0ABD1K275_9TELE</name>
<comment type="caution">
    <text evidence="7">The sequence shown here is derived from an EMBL/GenBank/DDBJ whole genome shotgun (WGS) entry which is preliminary data.</text>
</comment>
<dbReference type="PANTHER" id="PTHR47219">
    <property type="entry name" value="RAB GTPASE-ACTIVATING PROTEIN 1-LIKE"/>
    <property type="match status" value="1"/>
</dbReference>
<evidence type="ECO:0008006" key="9">
    <source>
        <dbReference type="Google" id="ProtNLM"/>
    </source>
</evidence>
<evidence type="ECO:0000256" key="3">
    <source>
        <dbReference type="SAM" id="Coils"/>
    </source>
</evidence>
<dbReference type="GO" id="GO:0005829">
    <property type="term" value="C:cytosol"/>
    <property type="evidence" value="ECO:0007669"/>
    <property type="project" value="UniProtKB-ARBA"/>
</dbReference>
<reference evidence="7 8" key="1">
    <citation type="submission" date="2024-09" db="EMBL/GenBank/DDBJ databases">
        <title>A chromosome-level genome assembly of Gray's grenadier anchovy, Coilia grayii.</title>
        <authorList>
            <person name="Fu Z."/>
        </authorList>
    </citation>
    <scope>NUCLEOTIDE SEQUENCE [LARGE SCALE GENOMIC DNA]</scope>
    <source>
        <strain evidence="7">G4</strain>
        <tissue evidence="7">Muscle</tissue>
    </source>
</reference>